<accession>A0ABT8CXI5</accession>
<reference evidence="6" key="1">
    <citation type="journal article" date="2019" name="Int. J. Syst. Evol. Microbiol.">
        <title>The Global Catalogue of Microorganisms (GCM) 10K type strain sequencing project: providing services to taxonomists for standard genome sequencing and annotation.</title>
        <authorList>
            <consortium name="The Broad Institute Genomics Platform"/>
            <consortium name="The Broad Institute Genome Sequencing Center for Infectious Disease"/>
            <person name="Wu L."/>
            <person name="Ma J."/>
        </authorList>
    </citation>
    <scope>NUCLEOTIDE SEQUENCE [LARGE SCALE GENOMIC DNA]</scope>
    <source>
        <strain evidence="6">CECT 7184</strain>
    </source>
</reference>
<evidence type="ECO:0000313" key="5">
    <source>
        <dbReference type="EMBL" id="MDN3708441.1"/>
    </source>
</evidence>
<keyword evidence="6" id="KW-1185">Reference proteome</keyword>
<dbReference type="PANTHER" id="PTHR43280">
    <property type="entry name" value="ARAC-FAMILY TRANSCRIPTIONAL REGULATOR"/>
    <property type="match status" value="1"/>
</dbReference>
<dbReference type="PANTHER" id="PTHR43280:SF32">
    <property type="entry name" value="TRANSCRIPTIONAL REGULATORY PROTEIN"/>
    <property type="match status" value="1"/>
</dbReference>
<evidence type="ECO:0000256" key="3">
    <source>
        <dbReference type="ARBA" id="ARBA00023163"/>
    </source>
</evidence>
<proteinExistence type="predicted"/>
<dbReference type="RefSeq" id="WP_290364307.1">
    <property type="nucleotide sequence ID" value="NZ_JAUFQU010000001.1"/>
</dbReference>
<protein>
    <submittedName>
        <fullName evidence="5">AraC family transcriptional regulator</fullName>
    </submittedName>
</protein>
<sequence length="298" mass="34936">MDTIYQITEQLKEDGFSINYIKNLITRNQGNTYFNTLDYFNIFWFPNSSVFVVEGIEYSIEANSFVFIGPGKNICFGKFAHKEKTVGFTFSSTFYEKSANDSFFLNSELFFTSDSNVFILQSIRSREQIKQFIVERLTFYKEKDHGLYISVAHNSIESIILDGLLILESTHRIETNKYTYIEIVNRFRVLLQQHYKTERTVGFYAKQLNVPPRRLSLMAEELLGKSAKQMISEKVINESIRILRYTHLTIAEITYELGFTDEGNFSSFIKKHTGKKPKEIRLEHSEEMKKEKSLKNHF</sequence>
<feature type="domain" description="HTH araC/xylS-type" evidence="4">
    <location>
        <begin position="185"/>
        <end position="283"/>
    </location>
</feature>
<gene>
    <name evidence="5" type="ORF">QW060_15170</name>
</gene>
<dbReference type="SMART" id="SM00342">
    <property type="entry name" value="HTH_ARAC"/>
    <property type="match status" value="1"/>
</dbReference>
<dbReference type="SUPFAM" id="SSF46689">
    <property type="entry name" value="Homeodomain-like"/>
    <property type="match status" value="1"/>
</dbReference>
<organism evidence="5 6">
    <name type="scientific">Paenimyroides ceti</name>
    <dbReference type="NCBI Taxonomy" id="395087"/>
    <lineage>
        <taxon>Bacteria</taxon>
        <taxon>Pseudomonadati</taxon>
        <taxon>Bacteroidota</taxon>
        <taxon>Flavobacteriia</taxon>
        <taxon>Flavobacteriales</taxon>
        <taxon>Flavobacteriaceae</taxon>
        <taxon>Paenimyroides</taxon>
    </lineage>
</organism>
<keyword evidence="2" id="KW-0238">DNA-binding</keyword>
<comment type="caution">
    <text evidence="5">The sequence shown here is derived from an EMBL/GenBank/DDBJ whole genome shotgun (WGS) entry which is preliminary data.</text>
</comment>
<dbReference type="EMBL" id="JAUFQU010000001">
    <property type="protein sequence ID" value="MDN3708441.1"/>
    <property type="molecule type" value="Genomic_DNA"/>
</dbReference>
<dbReference type="Gene3D" id="1.10.10.60">
    <property type="entry name" value="Homeodomain-like"/>
    <property type="match status" value="1"/>
</dbReference>
<dbReference type="InterPro" id="IPR018060">
    <property type="entry name" value="HTH_AraC"/>
</dbReference>
<evidence type="ECO:0000256" key="1">
    <source>
        <dbReference type="ARBA" id="ARBA00023015"/>
    </source>
</evidence>
<name>A0ABT8CXI5_9FLAO</name>
<dbReference type="InterPro" id="IPR009057">
    <property type="entry name" value="Homeodomain-like_sf"/>
</dbReference>
<dbReference type="PROSITE" id="PS01124">
    <property type="entry name" value="HTH_ARAC_FAMILY_2"/>
    <property type="match status" value="1"/>
</dbReference>
<dbReference type="Proteomes" id="UP001242368">
    <property type="component" value="Unassembled WGS sequence"/>
</dbReference>
<evidence type="ECO:0000313" key="6">
    <source>
        <dbReference type="Proteomes" id="UP001242368"/>
    </source>
</evidence>
<evidence type="ECO:0000256" key="2">
    <source>
        <dbReference type="ARBA" id="ARBA00023125"/>
    </source>
</evidence>
<keyword evidence="3" id="KW-0804">Transcription</keyword>
<keyword evidence="1" id="KW-0805">Transcription regulation</keyword>
<evidence type="ECO:0000259" key="4">
    <source>
        <dbReference type="PROSITE" id="PS01124"/>
    </source>
</evidence>
<dbReference type="Pfam" id="PF12833">
    <property type="entry name" value="HTH_18"/>
    <property type="match status" value="1"/>
</dbReference>